<evidence type="ECO:0000259" key="8">
    <source>
        <dbReference type="SMART" id="SM00066"/>
    </source>
</evidence>
<proteinExistence type="predicted"/>
<evidence type="ECO:0000256" key="7">
    <source>
        <dbReference type="SAM" id="MobiDB-lite"/>
    </source>
</evidence>
<dbReference type="PANTHER" id="PTHR37534">
    <property type="entry name" value="TRANSCRIPTIONAL ACTIVATOR PROTEIN UGA3"/>
    <property type="match status" value="1"/>
</dbReference>
<dbReference type="InterPro" id="IPR001138">
    <property type="entry name" value="Zn2Cys6_DnaBD"/>
</dbReference>
<dbReference type="CDD" id="cd00067">
    <property type="entry name" value="GAL4"/>
    <property type="match status" value="1"/>
</dbReference>
<dbReference type="GO" id="GO:0000981">
    <property type="term" value="F:DNA-binding transcription factor activity, RNA polymerase II-specific"/>
    <property type="evidence" value="ECO:0007669"/>
    <property type="project" value="InterPro"/>
</dbReference>
<dbReference type="GO" id="GO:0000976">
    <property type="term" value="F:transcription cis-regulatory region binding"/>
    <property type="evidence" value="ECO:0007669"/>
    <property type="project" value="TreeGrafter"/>
</dbReference>
<comment type="subcellular location">
    <subcellularLocation>
        <location evidence="1">Nucleus</location>
    </subcellularLocation>
</comment>
<dbReference type="GO" id="GO:0045944">
    <property type="term" value="P:positive regulation of transcription by RNA polymerase II"/>
    <property type="evidence" value="ECO:0007669"/>
    <property type="project" value="TreeGrafter"/>
</dbReference>
<dbReference type="InterPro" id="IPR021858">
    <property type="entry name" value="Fun_TF"/>
</dbReference>
<evidence type="ECO:0000256" key="1">
    <source>
        <dbReference type="ARBA" id="ARBA00004123"/>
    </source>
</evidence>
<reference evidence="9" key="2">
    <citation type="submission" date="2023-05" db="EMBL/GenBank/DDBJ databases">
        <authorList>
            <consortium name="Lawrence Berkeley National Laboratory"/>
            <person name="Steindorff A."/>
            <person name="Hensen N."/>
            <person name="Bonometti L."/>
            <person name="Westerberg I."/>
            <person name="Brannstrom I.O."/>
            <person name="Guillou S."/>
            <person name="Cros-Aarteil S."/>
            <person name="Calhoun S."/>
            <person name="Haridas S."/>
            <person name="Kuo A."/>
            <person name="Mondo S."/>
            <person name="Pangilinan J."/>
            <person name="Riley R."/>
            <person name="Labutti K."/>
            <person name="Andreopoulos B."/>
            <person name="Lipzen A."/>
            <person name="Chen C."/>
            <person name="Yanf M."/>
            <person name="Daum C."/>
            <person name="Ng V."/>
            <person name="Clum A."/>
            <person name="Ohm R."/>
            <person name="Martin F."/>
            <person name="Silar P."/>
            <person name="Natvig D."/>
            <person name="Lalanne C."/>
            <person name="Gautier V."/>
            <person name="Ament-Velasquez S.L."/>
            <person name="Kruys A."/>
            <person name="Hutchinson M.I."/>
            <person name="Powell A.J."/>
            <person name="Barry K."/>
            <person name="Miller A.N."/>
            <person name="Grigoriev I.V."/>
            <person name="Debuchy R."/>
            <person name="Gladieux P."/>
            <person name="Thoren M.H."/>
            <person name="Johannesson H."/>
        </authorList>
    </citation>
    <scope>NUCLEOTIDE SEQUENCE</scope>
    <source>
        <strain evidence="9">CBS 538.74</strain>
    </source>
</reference>
<feature type="region of interest" description="Disordered" evidence="7">
    <location>
        <begin position="52"/>
        <end position="82"/>
    </location>
</feature>
<keyword evidence="2" id="KW-0862">Zinc</keyword>
<accession>A0AAN6VQA9</accession>
<feature type="compositionally biased region" description="Polar residues" evidence="7">
    <location>
        <begin position="58"/>
        <end position="71"/>
    </location>
</feature>
<evidence type="ECO:0000256" key="3">
    <source>
        <dbReference type="ARBA" id="ARBA00023015"/>
    </source>
</evidence>
<feature type="domain" description="Zn(2)-C6 fungal-type" evidence="8">
    <location>
        <begin position="5"/>
        <end position="49"/>
    </location>
</feature>
<reference evidence="9" key="1">
    <citation type="journal article" date="2023" name="Mol. Phylogenet. Evol.">
        <title>Genome-scale phylogeny and comparative genomics of the fungal order Sordariales.</title>
        <authorList>
            <person name="Hensen N."/>
            <person name="Bonometti L."/>
            <person name="Westerberg I."/>
            <person name="Brannstrom I.O."/>
            <person name="Guillou S."/>
            <person name="Cros-Aarteil S."/>
            <person name="Calhoun S."/>
            <person name="Haridas S."/>
            <person name="Kuo A."/>
            <person name="Mondo S."/>
            <person name="Pangilinan J."/>
            <person name="Riley R."/>
            <person name="LaButti K."/>
            <person name="Andreopoulos B."/>
            <person name="Lipzen A."/>
            <person name="Chen C."/>
            <person name="Yan M."/>
            <person name="Daum C."/>
            <person name="Ng V."/>
            <person name="Clum A."/>
            <person name="Steindorff A."/>
            <person name="Ohm R.A."/>
            <person name="Martin F."/>
            <person name="Silar P."/>
            <person name="Natvig D.O."/>
            <person name="Lalanne C."/>
            <person name="Gautier V."/>
            <person name="Ament-Velasquez S.L."/>
            <person name="Kruys A."/>
            <person name="Hutchinson M.I."/>
            <person name="Powell A.J."/>
            <person name="Barry K."/>
            <person name="Miller A.N."/>
            <person name="Grigoriev I.V."/>
            <person name="Debuchy R."/>
            <person name="Gladieux P."/>
            <person name="Hiltunen Thoren M."/>
            <person name="Johannesson H."/>
        </authorList>
    </citation>
    <scope>NUCLEOTIDE SEQUENCE</scope>
    <source>
        <strain evidence="9">CBS 538.74</strain>
    </source>
</reference>
<evidence type="ECO:0000256" key="5">
    <source>
        <dbReference type="ARBA" id="ARBA00023163"/>
    </source>
</evidence>
<keyword evidence="3" id="KW-0805">Transcription regulation</keyword>
<dbReference type="GO" id="GO:0008270">
    <property type="term" value="F:zinc ion binding"/>
    <property type="evidence" value="ECO:0007669"/>
    <property type="project" value="InterPro"/>
</dbReference>
<keyword evidence="5" id="KW-0804">Transcription</keyword>
<keyword evidence="6" id="KW-0539">Nucleus</keyword>
<evidence type="ECO:0000256" key="4">
    <source>
        <dbReference type="ARBA" id="ARBA00023125"/>
    </source>
</evidence>
<dbReference type="GO" id="GO:0005634">
    <property type="term" value="C:nucleus"/>
    <property type="evidence" value="ECO:0007669"/>
    <property type="project" value="UniProtKB-SubCell"/>
</dbReference>
<name>A0AAN6VQA9_9PEZI</name>
<evidence type="ECO:0000313" key="9">
    <source>
        <dbReference type="EMBL" id="KAK4155337.1"/>
    </source>
</evidence>
<gene>
    <name evidence="9" type="ORF">C8A00DRAFT_13623</name>
</gene>
<dbReference type="SUPFAM" id="SSF57701">
    <property type="entry name" value="Zn2/Cys6 DNA-binding domain"/>
    <property type="match status" value="1"/>
</dbReference>
<keyword evidence="4" id="KW-0238">DNA-binding</keyword>
<dbReference type="SMART" id="SM00066">
    <property type="entry name" value="GAL4"/>
    <property type="match status" value="1"/>
</dbReference>
<dbReference type="PANTHER" id="PTHR37534:SF48">
    <property type="entry name" value="FINGER DOMAIN PROTEIN, PUTATIVE-RELATED"/>
    <property type="match status" value="1"/>
</dbReference>
<evidence type="ECO:0000313" key="10">
    <source>
        <dbReference type="Proteomes" id="UP001302745"/>
    </source>
</evidence>
<evidence type="ECO:0000256" key="6">
    <source>
        <dbReference type="ARBA" id="ARBA00023242"/>
    </source>
</evidence>
<comment type="caution">
    <text evidence="9">The sequence shown here is derived from an EMBL/GenBank/DDBJ whole genome shotgun (WGS) entry which is preliminary data.</text>
</comment>
<evidence type="ECO:0000256" key="2">
    <source>
        <dbReference type="ARBA" id="ARBA00022833"/>
    </source>
</evidence>
<dbReference type="Pfam" id="PF11951">
    <property type="entry name" value="Fungal_trans_2"/>
    <property type="match status" value="1"/>
</dbReference>
<dbReference type="EMBL" id="MU856890">
    <property type="protein sequence ID" value="KAK4155337.1"/>
    <property type="molecule type" value="Genomic_DNA"/>
</dbReference>
<organism evidence="9 10">
    <name type="scientific">Chaetomidium leptoderma</name>
    <dbReference type="NCBI Taxonomy" id="669021"/>
    <lineage>
        <taxon>Eukaryota</taxon>
        <taxon>Fungi</taxon>
        <taxon>Dikarya</taxon>
        <taxon>Ascomycota</taxon>
        <taxon>Pezizomycotina</taxon>
        <taxon>Sordariomycetes</taxon>
        <taxon>Sordariomycetidae</taxon>
        <taxon>Sordariales</taxon>
        <taxon>Chaetomiaceae</taxon>
        <taxon>Chaetomidium</taxon>
    </lineage>
</organism>
<protein>
    <submittedName>
        <fullName evidence="9">C6 zinc finger domain-protein</fullName>
    </submittedName>
</protein>
<keyword evidence="10" id="KW-1185">Reference proteome</keyword>
<sequence length="509" mass="56933">MDLDTPQKRHCWECLRRCLVCDSAQPSCSRCSTAGIQCPGYSESKPRRLRWLPPGKVISQTRNSKPTSSPRIKNKRGRDRDQAVVTRVATTHLAIPRYHIWPEAYALVEAAHYCKSQTLKQDNACVHPDMVPIHDLGFNLHVYPLSSVHIQGSVAFPDHLRLSLVCMTLSHRINRMRKQTDCSALVQRFYHYRGRVLRSLSDDVGLTHRQGGDVLLVSIVSLLLADIQQMPVPNWRWHVEGIRTLIQLRGGLRALDQSPGLRPLLRCFVFLTVSANTTSPASDLYMASSYLGELDFIIENYGCGVTPFHTCPPSLFGEMARINSIRAHACVGHNQSQEAYTILGRINNFTVEPWANSKPAANEDWSLVGRIYQAAVALYCIRSLQSLSILPSDDLLSAQCAAHTQRLHELLGTALPNQRVQRFLLWPLVVLGVEASHGYASGCNRPFVQEQLCEMSQQVGSYAPLAAKRVLERFWVSGATSWDACFDQPYLFMNQFAVDMAGVAPDPSG</sequence>
<dbReference type="AlphaFoldDB" id="A0AAN6VQA9"/>
<dbReference type="InterPro" id="IPR036864">
    <property type="entry name" value="Zn2-C6_fun-type_DNA-bd_sf"/>
</dbReference>
<dbReference type="Proteomes" id="UP001302745">
    <property type="component" value="Unassembled WGS sequence"/>
</dbReference>